<sequence>MKKLPFLGLVLSLISFPAGVAAQERLVSPPVAGFELGHEAANATQSIREEVPAGEAVQNWSAIITTQRFAIANPPVERFIEGFRQSLRQSCPAARMTPVESASGHGGPARIFSADCPQSPVTGGRETMTVLAIAGQDALYVKQVAFRDSYRGDRSWAEGFLRATRLCDADC</sequence>
<keyword evidence="1" id="KW-0732">Signal</keyword>
<protein>
    <recommendedName>
        <fullName evidence="4">DUF3617 family protein</fullName>
    </recommendedName>
</protein>
<feature type="signal peptide" evidence="1">
    <location>
        <begin position="1"/>
        <end position="22"/>
    </location>
</feature>
<keyword evidence="3" id="KW-1185">Reference proteome</keyword>
<evidence type="ECO:0000313" key="3">
    <source>
        <dbReference type="Proteomes" id="UP001595456"/>
    </source>
</evidence>
<dbReference type="EMBL" id="JBHRST010000001">
    <property type="protein sequence ID" value="MFC3096292.1"/>
    <property type="molecule type" value="Genomic_DNA"/>
</dbReference>
<comment type="caution">
    <text evidence="2">The sequence shown here is derived from an EMBL/GenBank/DDBJ whole genome shotgun (WGS) entry which is preliminary data.</text>
</comment>
<evidence type="ECO:0000256" key="1">
    <source>
        <dbReference type="SAM" id="SignalP"/>
    </source>
</evidence>
<evidence type="ECO:0008006" key="4">
    <source>
        <dbReference type="Google" id="ProtNLM"/>
    </source>
</evidence>
<accession>A0ABV7E1G6</accession>
<proteinExistence type="predicted"/>
<evidence type="ECO:0000313" key="2">
    <source>
        <dbReference type="EMBL" id="MFC3096292.1"/>
    </source>
</evidence>
<organism evidence="2 3">
    <name type="scientific">Alteraurantiacibacter palmitatis</name>
    <dbReference type="NCBI Taxonomy" id="2054628"/>
    <lineage>
        <taxon>Bacteria</taxon>
        <taxon>Pseudomonadati</taxon>
        <taxon>Pseudomonadota</taxon>
        <taxon>Alphaproteobacteria</taxon>
        <taxon>Sphingomonadales</taxon>
        <taxon>Erythrobacteraceae</taxon>
        <taxon>Alteraurantiacibacter</taxon>
    </lineage>
</organism>
<reference evidence="3" key="1">
    <citation type="journal article" date="2019" name="Int. J. Syst. Evol. Microbiol.">
        <title>The Global Catalogue of Microorganisms (GCM) 10K type strain sequencing project: providing services to taxonomists for standard genome sequencing and annotation.</title>
        <authorList>
            <consortium name="The Broad Institute Genomics Platform"/>
            <consortium name="The Broad Institute Genome Sequencing Center for Infectious Disease"/>
            <person name="Wu L."/>
            <person name="Ma J."/>
        </authorList>
    </citation>
    <scope>NUCLEOTIDE SEQUENCE [LARGE SCALE GENOMIC DNA]</scope>
    <source>
        <strain evidence="3">KCTC 52607</strain>
    </source>
</reference>
<dbReference type="RefSeq" id="WP_336924797.1">
    <property type="nucleotide sequence ID" value="NZ_JBANRO010000002.1"/>
</dbReference>
<dbReference type="Proteomes" id="UP001595456">
    <property type="component" value="Unassembled WGS sequence"/>
</dbReference>
<feature type="chain" id="PRO_5045730385" description="DUF3617 family protein" evidence="1">
    <location>
        <begin position="23"/>
        <end position="171"/>
    </location>
</feature>
<gene>
    <name evidence="2" type="ORF">ACFODU_00565</name>
</gene>
<name>A0ABV7E1G6_9SPHN</name>